<keyword evidence="1" id="KW-0812">Transmembrane</keyword>
<dbReference type="EMBL" id="MPTC01000020">
    <property type="protein sequence ID" value="OMD37993.1"/>
    <property type="molecule type" value="Genomic_DNA"/>
</dbReference>
<accession>A0A1R0XS61</accession>
<feature type="transmembrane region" description="Helical" evidence="1">
    <location>
        <begin position="293"/>
        <end position="317"/>
    </location>
</feature>
<evidence type="ECO:0000256" key="1">
    <source>
        <dbReference type="SAM" id="Phobius"/>
    </source>
</evidence>
<evidence type="ECO:0000313" key="3">
    <source>
        <dbReference type="Proteomes" id="UP000187439"/>
    </source>
</evidence>
<name>A0A1R0XS61_9BACL</name>
<keyword evidence="1" id="KW-1133">Transmembrane helix</keyword>
<sequence length="325" mass="37690">MWTIRRRDISILIVLIILYLVFYVFQTYLMKQEKFHELSNELYTNHYAALFSNGDNKWLENPSTKLNYRVFVEYNDTFRLLLINNGKWSPPMISGQFFLDKDKENGAVIGKEMISYIKEDNKGNKYIDFQGENYQVKGVMGASFASPTDYLVLLHKPHPLPILPGSKIIVDSNNKSTVLSIVSNITKSDSSVMVIESSQKGVARTTNIPFIYRLLIYQFYFLLFISVISLVRYWYEKEKRVTSVLFILGISKRRINKLIFTRLLINFLISGVISIILLLAYDPQSLFLLKEMIFVILTFISISWILISIILVSDYLYSKRGASGR</sequence>
<comment type="caution">
    <text evidence="2">The sequence shown here is derived from an EMBL/GenBank/DDBJ whole genome shotgun (WGS) entry which is preliminary data.</text>
</comment>
<proteinExistence type="predicted"/>
<feature type="transmembrane region" description="Helical" evidence="1">
    <location>
        <begin position="259"/>
        <end position="281"/>
    </location>
</feature>
<organism evidence="2 3">
    <name type="scientific">Paenibacillus odorifer</name>
    <dbReference type="NCBI Taxonomy" id="189426"/>
    <lineage>
        <taxon>Bacteria</taxon>
        <taxon>Bacillati</taxon>
        <taxon>Bacillota</taxon>
        <taxon>Bacilli</taxon>
        <taxon>Bacillales</taxon>
        <taxon>Paenibacillaceae</taxon>
        <taxon>Paenibacillus</taxon>
    </lineage>
</organism>
<dbReference type="AlphaFoldDB" id="A0A1R0XS61"/>
<dbReference type="Proteomes" id="UP000187439">
    <property type="component" value="Unassembled WGS sequence"/>
</dbReference>
<reference evidence="2 3" key="1">
    <citation type="submission" date="2016-10" db="EMBL/GenBank/DDBJ databases">
        <title>Paenibacillus species isolates.</title>
        <authorList>
            <person name="Beno S.M."/>
        </authorList>
    </citation>
    <scope>NUCLEOTIDE SEQUENCE [LARGE SCALE GENOMIC DNA]</scope>
    <source>
        <strain evidence="2 3">FSL H7-0710</strain>
    </source>
</reference>
<feature type="transmembrane region" description="Helical" evidence="1">
    <location>
        <begin position="214"/>
        <end position="235"/>
    </location>
</feature>
<keyword evidence="1" id="KW-0472">Membrane</keyword>
<gene>
    <name evidence="2" type="ORF">BSK52_20565</name>
</gene>
<evidence type="ECO:0000313" key="2">
    <source>
        <dbReference type="EMBL" id="OMD37993.1"/>
    </source>
</evidence>
<evidence type="ECO:0008006" key="4">
    <source>
        <dbReference type="Google" id="ProtNLM"/>
    </source>
</evidence>
<protein>
    <recommendedName>
        <fullName evidence="4">MacB-like periplasmic core domain-containing protein</fullName>
    </recommendedName>
</protein>
<feature type="transmembrane region" description="Helical" evidence="1">
    <location>
        <begin position="9"/>
        <end position="29"/>
    </location>
</feature>